<gene>
    <name evidence="2" type="ORF">C0Z18_14210</name>
</gene>
<accession>A0A2N7VQP6</accession>
<dbReference type="Proteomes" id="UP000235616">
    <property type="component" value="Unassembled WGS sequence"/>
</dbReference>
<protein>
    <recommendedName>
        <fullName evidence="1">DUF4123 domain-containing protein</fullName>
    </recommendedName>
</protein>
<evidence type="ECO:0000313" key="3">
    <source>
        <dbReference type="Proteomes" id="UP000235616"/>
    </source>
</evidence>
<organism evidence="2 3">
    <name type="scientific">Trinickia dabaoshanensis</name>
    <dbReference type="NCBI Taxonomy" id="564714"/>
    <lineage>
        <taxon>Bacteria</taxon>
        <taxon>Pseudomonadati</taxon>
        <taxon>Pseudomonadota</taxon>
        <taxon>Betaproteobacteria</taxon>
        <taxon>Burkholderiales</taxon>
        <taxon>Burkholderiaceae</taxon>
        <taxon>Trinickia</taxon>
    </lineage>
</organism>
<reference evidence="2 3" key="1">
    <citation type="submission" date="2018-01" db="EMBL/GenBank/DDBJ databases">
        <title>Whole genome analyses suggest that Burkholderia sensu lato contains two further novel genera in the rhizoxinica-symbiotica group Mycetohabitans gen. nov., and Trinickia gen. nov.: implications for the evolution of diazotrophy and nodulation in the Burkholderiaceae.</title>
        <authorList>
            <person name="Estrada-de los Santos P."/>
            <person name="Palmer M."/>
            <person name="Chavez-Ramirez B."/>
            <person name="Beukes C."/>
            <person name="Steenkamp E.T."/>
            <person name="Hirsch A.M."/>
            <person name="Manyaka P."/>
            <person name="Maluk M."/>
            <person name="Lafos M."/>
            <person name="Crook M."/>
            <person name="Gross E."/>
            <person name="Simon M.F."/>
            <person name="Bueno dos Reis Junior F."/>
            <person name="Poole P.S."/>
            <person name="Venter S.N."/>
            <person name="James E.K."/>
        </authorList>
    </citation>
    <scope>NUCLEOTIDE SEQUENCE [LARGE SCALE GENOMIC DNA]</scope>
    <source>
        <strain evidence="2 3">GIMN1.004</strain>
    </source>
</reference>
<dbReference type="AlphaFoldDB" id="A0A2N7VQP6"/>
<dbReference type="EMBL" id="PNYA01000011">
    <property type="protein sequence ID" value="PMS19462.1"/>
    <property type="molecule type" value="Genomic_DNA"/>
</dbReference>
<name>A0A2N7VQP6_9BURK</name>
<evidence type="ECO:0000313" key="2">
    <source>
        <dbReference type="EMBL" id="PMS19462.1"/>
    </source>
</evidence>
<dbReference type="RefSeq" id="WP_102646048.1">
    <property type="nucleotide sequence ID" value="NZ_PNYA01000011.1"/>
</dbReference>
<comment type="caution">
    <text evidence="2">The sequence shown here is derived from an EMBL/GenBank/DDBJ whole genome shotgun (WGS) entry which is preliminary data.</text>
</comment>
<evidence type="ECO:0000259" key="1">
    <source>
        <dbReference type="Pfam" id="PF13503"/>
    </source>
</evidence>
<sequence length="330" mass="36454">MAEPNSNAHAATDRTGPGAIEAAVIALQNYFQRNREMQCLLIVDPQPSDLPEPKGKHNLDDLPRTVVPTAHEAFPESERPYLLTLNPRLPQFGAWLAESVRVALADRRPDVIARVPGQRIGGWLATPAPVSADEVATHLSRQVLQIDDRGKTCALRFQDSRALALLWPVLTLMQKETLLGPVKTWHAFDAGARLAAYAGLYPKMLDDLSFKPQQWSAIRRHGLVNRALALHIAAIGHQPEPETVEVAVSAAARAEQYGLVERDDKLAFIGHALSWHPHFDAHPRVQEVLRNVSPDEFYVAGMSELSIDEIEAIRGGAWYVGKNNKDGLRA</sequence>
<feature type="domain" description="DUF4123" evidence="1">
    <location>
        <begin position="80"/>
        <end position="174"/>
    </location>
</feature>
<dbReference type="InterPro" id="IPR025391">
    <property type="entry name" value="DUF4123"/>
</dbReference>
<dbReference type="Pfam" id="PF13503">
    <property type="entry name" value="DUF4123"/>
    <property type="match status" value="1"/>
</dbReference>
<dbReference type="OrthoDB" id="6660528at2"/>
<keyword evidence="3" id="KW-1185">Reference proteome</keyword>
<proteinExistence type="predicted"/>